<comment type="caution">
    <text evidence="1">The sequence shown here is derived from an EMBL/GenBank/DDBJ whole genome shotgun (WGS) entry which is preliminary data.</text>
</comment>
<protein>
    <submittedName>
        <fullName evidence="1">Uncharacterized protein</fullName>
    </submittedName>
</protein>
<dbReference type="EMBL" id="JACXVP010000011">
    <property type="protein sequence ID" value="KAG5574778.1"/>
    <property type="molecule type" value="Genomic_DNA"/>
</dbReference>
<sequence length="108" mass="12457">ILPLFFYFSSLSSPQLTIVAATVEIKKNSSFVFFIAKEMSNLSISTSSDANVFCRCGVNVELKISWTQLNTGCRFFCYKNTKRREEVDAIIFYGTMMKYRLKEKRSYG</sequence>
<name>A0A9J5WGN7_SOLCO</name>
<evidence type="ECO:0000313" key="2">
    <source>
        <dbReference type="Proteomes" id="UP000824120"/>
    </source>
</evidence>
<feature type="non-terminal residue" evidence="1">
    <location>
        <position position="108"/>
    </location>
</feature>
<reference evidence="1 2" key="1">
    <citation type="submission" date="2020-09" db="EMBL/GenBank/DDBJ databases">
        <title>De no assembly of potato wild relative species, Solanum commersonii.</title>
        <authorList>
            <person name="Cho K."/>
        </authorList>
    </citation>
    <scope>NUCLEOTIDE SEQUENCE [LARGE SCALE GENOMIC DNA]</scope>
    <source>
        <strain evidence="1">LZ3.2</strain>
        <tissue evidence="1">Leaf</tissue>
    </source>
</reference>
<accession>A0A9J5WGN7</accession>
<organism evidence="1 2">
    <name type="scientific">Solanum commersonii</name>
    <name type="common">Commerson's wild potato</name>
    <name type="synonym">Commerson's nightshade</name>
    <dbReference type="NCBI Taxonomy" id="4109"/>
    <lineage>
        <taxon>Eukaryota</taxon>
        <taxon>Viridiplantae</taxon>
        <taxon>Streptophyta</taxon>
        <taxon>Embryophyta</taxon>
        <taxon>Tracheophyta</taxon>
        <taxon>Spermatophyta</taxon>
        <taxon>Magnoliopsida</taxon>
        <taxon>eudicotyledons</taxon>
        <taxon>Gunneridae</taxon>
        <taxon>Pentapetalae</taxon>
        <taxon>asterids</taxon>
        <taxon>lamiids</taxon>
        <taxon>Solanales</taxon>
        <taxon>Solanaceae</taxon>
        <taxon>Solanoideae</taxon>
        <taxon>Solaneae</taxon>
        <taxon>Solanum</taxon>
    </lineage>
</organism>
<proteinExistence type="predicted"/>
<dbReference type="OrthoDB" id="1304245at2759"/>
<dbReference type="Proteomes" id="UP000824120">
    <property type="component" value="Chromosome 11"/>
</dbReference>
<evidence type="ECO:0000313" key="1">
    <source>
        <dbReference type="EMBL" id="KAG5574778.1"/>
    </source>
</evidence>
<gene>
    <name evidence="1" type="ORF">H5410_054912</name>
</gene>
<feature type="non-terminal residue" evidence="1">
    <location>
        <position position="1"/>
    </location>
</feature>
<dbReference type="AlphaFoldDB" id="A0A9J5WGN7"/>
<keyword evidence="2" id="KW-1185">Reference proteome</keyword>